<proteinExistence type="inferred from homology"/>
<dbReference type="PRINTS" id="PR00081">
    <property type="entry name" value="GDHRDH"/>
</dbReference>
<dbReference type="PRINTS" id="PR00080">
    <property type="entry name" value="SDRFAMILY"/>
</dbReference>
<evidence type="ECO:0000256" key="2">
    <source>
        <dbReference type="ARBA" id="ARBA00023002"/>
    </source>
</evidence>
<gene>
    <name evidence="3" type="ORF">OG563_37670</name>
</gene>
<name>A0ABZ1YNJ4_9NOCA</name>
<dbReference type="PROSITE" id="PS00061">
    <property type="entry name" value="ADH_SHORT"/>
    <property type="match status" value="1"/>
</dbReference>
<dbReference type="PANTHER" id="PTHR42760:SF133">
    <property type="entry name" value="3-OXOACYL-[ACYL-CARRIER-PROTEIN] REDUCTASE"/>
    <property type="match status" value="1"/>
</dbReference>
<dbReference type="EMBL" id="CP109441">
    <property type="protein sequence ID" value="WUV44820.1"/>
    <property type="molecule type" value="Genomic_DNA"/>
</dbReference>
<evidence type="ECO:0000313" key="3">
    <source>
        <dbReference type="EMBL" id="WUV44820.1"/>
    </source>
</evidence>
<keyword evidence="2" id="KW-0560">Oxidoreductase</keyword>
<organism evidence="3 4">
    <name type="scientific">Nocardia vinacea</name>
    <dbReference type="NCBI Taxonomy" id="96468"/>
    <lineage>
        <taxon>Bacteria</taxon>
        <taxon>Bacillati</taxon>
        <taxon>Actinomycetota</taxon>
        <taxon>Actinomycetes</taxon>
        <taxon>Mycobacteriales</taxon>
        <taxon>Nocardiaceae</taxon>
        <taxon>Nocardia</taxon>
    </lineage>
</organism>
<protein>
    <submittedName>
        <fullName evidence="3">SDR family oxidoreductase</fullName>
    </submittedName>
</protein>
<dbReference type="Pfam" id="PF13561">
    <property type="entry name" value="adh_short_C2"/>
    <property type="match status" value="1"/>
</dbReference>
<dbReference type="RefSeq" id="WP_329407950.1">
    <property type="nucleotide sequence ID" value="NZ_CP109441.1"/>
</dbReference>
<evidence type="ECO:0000256" key="1">
    <source>
        <dbReference type="ARBA" id="ARBA00006484"/>
    </source>
</evidence>
<reference evidence="3" key="1">
    <citation type="submission" date="2022-10" db="EMBL/GenBank/DDBJ databases">
        <title>The complete genomes of actinobacterial strains from the NBC collection.</title>
        <authorList>
            <person name="Joergensen T.S."/>
            <person name="Alvarez Arevalo M."/>
            <person name="Sterndorff E.B."/>
            <person name="Faurdal D."/>
            <person name="Vuksanovic O."/>
            <person name="Mourched A.-S."/>
            <person name="Charusanti P."/>
            <person name="Shaw S."/>
            <person name="Blin K."/>
            <person name="Weber T."/>
        </authorList>
    </citation>
    <scope>NUCLEOTIDE SEQUENCE</scope>
    <source>
        <strain evidence="3">NBC_01482</strain>
    </source>
</reference>
<dbReference type="NCBIfam" id="NF005559">
    <property type="entry name" value="PRK07231.1"/>
    <property type="match status" value="1"/>
</dbReference>
<dbReference type="InterPro" id="IPR036291">
    <property type="entry name" value="NAD(P)-bd_dom_sf"/>
</dbReference>
<dbReference type="Gene3D" id="3.40.50.720">
    <property type="entry name" value="NAD(P)-binding Rossmann-like Domain"/>
    <property type="match status" value="1"/>
</dbReference>
<comment type="similarity">
    <text evidence="1">Belongs to the short-chain dehydrogenases/reductases (SDR) family.</text>
</comment>
<keyword evidence="4" id="KW-1185">Reference proteome</keyword>
<sequence length="257" mass="27033">MSDLDGKVAVITGGANGIGLACAQKLSDEGAKIVIADIDLTAAEKRAEELPTDSLGVQLDVRDSASANELASTVLRKYGRVDVLVNNAGMNIGARNTVDVTDEEYDLLMSINVRGTFTTTRALLPALIEQRGGSIVNMSSICGQRGVALIAAYCASKFAIVGMTKSFAAELAQYDITVNSVHPGIVATDLHDKVVKEFSGLNGLSFEEGWEGFASRIPLGRLQTTEDIGDMVAFLASSKARNITGSEFNVDGGLLVS</sequence>
<accession>A0ABZ1YNJ4</accession>
<dbReference type="InterPro" id="IPR002347">
    <property type="entry name" value="SDR_fam"/>
</dbReference>
<dbReference type="PANTHER" id="PTHR42760">
    <property type="entry name" value="SHORT-CHAIN DEHYDROGENASES/REDUCTASES FAMILY MEMBER"/>
    <property type="match status" value="1"/>
</dbReference>
<dbReference type="SUPFAM" id="SSF51735">
    <property type="entry name" value="NAD(P)-binding Rossmann-fold domains"/>
    <property type="match status" value="1"/>
</dbReference>
<dbReference type="PROSITE" id="PS51257">
    <property type="entry name" value="PROKAR_LIPOPROTEIN"/>
    <property type="match status" value="1"/>
</dbReference>
<dbReference type="InterPro" id="IPR020904">
    <property type="entry name" value="Sc_DH/Rdtase_CS"/>
</dbReference>
<dbReference type="CDD" id="cd05233">
    <property type="entry name" value="SDR_c"/>
    <property type="match status" value="1"/>
</dbReference>
<evidence type="ECO:0000313" key="4">
    <source>
        <dbReference type="Proteomes" id="UP001432062"/>
    </source>
</evidence>
<dbReference type="Proteomes" id="UP001432062">
    <property type="component" value="Chromosome"/>
</dbReference>